<dbReference type="GO" id="GO:0005789">
    <property type="term" value="C:endoplasmic reticulum membrane"/>
    <property type="evidence" value="ECO:0007669"/>
    <property type="project" value="UniProtKB-SubCell"/>
</dbReference>
<sequence length="181" mass="20199">MSKAGKLSREEEILLQGFSSDVSKKSNAVFYTISTVVALGPIYLFYGIHQMEPSDSWIVWLISVIVASTLLGTAYRNTKQLLKDQIIVKRGDAIAREVTKQFADDKKISKIEKEQRILWRKSEVGDYEATTFSIFYNNIIFLSTFLVLSFWILGAFNPSINCILSLAAAGGLAALFSTAKQ</sequence>
<comment type="subcellular location">
    <subcellularLocation>
        <location evidence="2">Endoplasmic reticulum membrane</location>
        <topology evidence="2">Multi-pass membrane protein</topology>
    </subcellularLocation>
</comment>
<dbReference type="Pfam" id="PF07074">
    <property type="entry name" value="TRAP-gamma"/>
    <property type="match status" value="1"/>
</dbReference>
<evidence type="ECO:0000256" key="9">
    <source>
        <dbReference type="ARBA" id="ARBA00030917"/>
    </source>
</evidence>
<evidence type="ECO:0000256" key="5">
    <source>
        <dbReference type="ARBA" id="ARBA00022692"/>
    </source>
</evidence>
<evidence type="ECO:0000256" key="2">
    <source>
        <dbReference type="ARBA" id="ARBA00004477"/>
    </source>
</evidence>
<keyword evidence="7 10" id="KW-1133">Transmembrane helix</keyword>
<feature type="transmembrane region" description="Helical" evidence="10">
    <location>
        <begin position="28"/>
        <end position="46"/>
    </location>
</feature>
<dbReference type="PANTHER" id="PTHR13399:SF2">
    <property type="entry name" value="TRANSLOCON-ASSOCIATED PROTEIN SUBUNIT GAMMA"/>
    <property type="match status" value="1"/>
</dbReference>
<dbReference type="InterPro" id="IPR009779">
    <property type="entry name" value="SSR3"/>
</dbReference>
<name>A0A7E4W9K8_PANRE</name>
<comment type="similarity">
    <text evidence="3">Belongs to the TRAP-gamma family.</text>
</comment>
<dbReference type="WBParaSite" id="Pan_g7922.t1">
    <property type="protein sequence ID" value="Pan_g7922.t1"/>
    <property type="gene ID" value="Pan_g7922"/>
</dbReference>
<evidence type="ECO:0000256" key="1">
    <source>
        <dbReference type="ARBA" id="ARBA00002838"/>
    </source>
</evidence>
<dbReference type="AlphaFoldDB" id="A0A7E4W9K8"/>
<reference evidence="12" key="2">
    <citation type="submission" date="2020-10" db="UniProtKB">
        <authorList>
            <consortium name="WormBaseParasite"/>
        </authorList>
    </citation>
    <scope>IDENTIFICATION</scope>
</reference>
<feature type="transmembrane region" description="Helical" evidence="10">
    <location>
        <begin position="129"/>
        <end position="152"/>
    </location>
</feature>
<keyword evidence="5 10" id="KW-0812">Transmembrane</keyword>
<feature type="transmembrane region" description="Helical" evidence="10">
    <location>
        <begin position="158"/>
        <end position="176"/>
    </location>
</feature>
<keyword evidence="6" id="KW-0256">Endoplasmic reticulum</keyword>
<evidence type="ECO:0000256" key="8">
    <source>
        <dbReference type="ARBA" id="ARBA00023136"/>
    </source>
</evidence>
<evidence type="ECO:0000256" key="10">
    <source>
        <dbReference type="SAM" id="Phobius"/>
    </source>
</evidence>
<dbReference type="PANTHER" id="PTHR13399">
    <property type="entry name" value="TRANSLOCON-ASSOCIATED PROTEIN TRAP , GAMMA SUBUNIT"/>
    <property type="match status" value="1"/>
</dbReference>
<protein>
    <recommendedName>
        <fullName evidence="4">Translocon-associated protein subunit gamma</fullName>
    </recommendedName>
    <alternativeName>
        <fullName evidence="9">Signal sequence receptor subunit gamma</fullName>
    </alternativeName>
</protein>
<evidence type="ECO:0000256" key="3">
    <source>
        <dbReference type="ARBA" id="ARBA00007990"/>
    </source>
</evidence>
<dbReference type="Proteomes" id="UP000492821">
    <property type="component" value="Unassembled WGS sequence"/>
</dbReference>
<dbReference type="GO" id="GO:0006614">
    <property type="term" value="P:SRP-dependent cotranslational protein targeting to membrane"/>
    <property type="evidence" value="ECO:0007669"/>
    <property type="project" value="InterPro"/>
</dbReference>
<organism evidence="11 12">
    <name type="scientific">Panagrellus redivivus</name>
    <name type="common">Microworm</name>
    <dbReference type="NCBI Taxonomy" id="6233"/>
    <lineage>
        <taxon>Eukaryota</taxon>
        <taxon>Metazoa</taxon>
        <taxon>Ecdysozoa</taxon>
        <taxon>Nematoda</taxon>
        <taxon>Chromadorea</taxon>
        <taxon>Rhabditida</taxon>
        <taxon>Tylenchina</taxon>
        <taxon>Panagrolaimomorpha</taxon>
        <taxon>Panagrolaimoidea</taxon>
        <taxon>Panagrolaimidae</taxon>
        <taxon>Panagrellus</taxon>
    </lineage>
</organism>
<evidence type="ECO:0000313" key="11">
    <source>
        <dbReference type="Proteomes" id="UP000492821"/>
    </source>
</evidence>
<evidence type="ECO:0000256" key="7">
    <source>
        <dbReference type="ARBA" id="ARBA00022989"/>
    </source>
</evidence>
<accession>A0A7E4W9K8</accession>
<keyword evidence="11" id="KW-1185">Reference proteome</keyword>
<evidence type="ECO:0000313" key="12">
    <source>
        <dbReference type="WBParaSite" id="Pan_g7922.t1"/>
    </source>
</evidence>
<evidence type="ECO:0000256" key="4">
    <source>
        <dbReference type="ARBA" id="ARBA00022231"/>
    </source>
</evidence>
<proteinExistence type="inferred from homology"/>
<keyword evidence="8 10" id="KW-0472">Membrane</keyword>
<feature type="transmembrane region" description="Helical" evidence="10">
    <location>
        <begin position="58"/>
        <end position="75"/>
    </location>
</feature>
<evidence type="ECO:0000256" key="6">
    <source>
        <dbReference type="ARBA" id="ARBA00022824"/>
    </source>
</evidence>
<reference evidence="11" key="1">
    <citation type="journal article" date="2013" name="Genetics">
        <title>The draft genome and transcriptome of Panagrellus redivivus are shaped by the harsh demands of a free-living lifestyle.</title>
        <authorList>
            <person name="Srinivasan J."/>
            <person name="Dillman A.R."/>
            <person name="Macchietto M.G."/>
            <person name="Heikkinen L."/>
            <person name="Lakso M."/>
            <person name="Fracchia K.M."/>
            <person name="Antoshechkin I."/>
            <person name="Mortazavi A."/>
            <person name="Wong G."/>
            <person name="Sternberg P.W."/>
        </authorList>
    </citation>
    <scope>NUCLEOTIDE SEQUENCE [LARGE SCALE GENOMIC DNA]</scope>
    <source>
        <strain evidence="11">MT8872</strain>
    </source>
</reference>
<comment type="function">
    <text evidence="1">TRAP proteins are part of a complex whose function is to bind calcium to the ER membrane and thereby regulate the retention of ER resident proteins.</text>
</comment>